<feature type="transmembrane region" description="Helical" evidence="6">
    <location>
        <begin position="62"/>
        <end position="84"/>
    </location>
</feature>
<evidence type="ECO:0000313" key="7">
    <source>
        <dbReference type="EMBL" id="GFN46006.1"/>
    </source>
</evidence>
<dbReference type="PANTHER" id="PTHR14360">
    <property type="entry name" value="PROTEIN FMP32, MITOCHONDRIAL"/>
    <property type="match status" value="1"/>
</dbReference>
<dbReference type="InterPro" id="IPR024461">
    <property type="entry name" value="CCDC90-like"/>
</dbReference>
<keyword evidence="5 6" id="KW-0472">Membrane</keyword>
<name>A0A6L2ZML4_9ENTR</name>
<comment type="caution">
    <text evidence="7">The sequence shown here is derived from an EMBL/GenBank/DDBJ whole genome shotgun (WGS) entry which is preliminary data.</text>
</comment>
<keyword evidence="4" id="KW-0175">Coiled coil</keyword>
<dbReference type="Proteomes" id="UP000504714">
    <property type="component" value="Unassembled WGS sequence"/>
</dbReference>
<gene>
    <name evidence="7" type="ORF">RINTU1_14090</name>
</gene>
<dbReference type="RefSeq" id="WP_176487755.1">
    <property type="nucleotide sequence ID" value="NZ_BLXO01000002.1"/>
</dbReference>
<keyword evidence="2 6" id="KW-0812">Transmembrane</keyword>
<protein>
    <submittedName>
        <fullName evidence="7">Putative phage associated protein</fullName>
    </submittedName>
</protein>
<sequence>MPGLVFDTHKFIRRLRESGIEEKHAEAIVEAFQAAQSEMQPVTRDYFDVKLKSEIESAKSDLIKWVAGLLIAQAALVAALLKLFTH</sequence>
<proteinExistence type="predicted"/>
<keyword evidence="3 6" id="KW-1133">Transmembrane helix</keyword>
<evidence type="ECO:0000256" key="1">
    <source>
        <dbReference type="ARBA" id="ARBA00004370"/>
    </source>
</evidence>
<evidence type="ECO:0000256" key="3">
    <source>
        <dbReference type="ARBA" id="ARBA00022989"/>
    </source>
</evidence>
<dbReference type="AlphaFoldDB" id="A0A6L2ZML4"/>
<reference evidence="7 8" key="1">
    <citation type="submission" date="2020-06" db="EMBL/GenBank/DDBJ databases">
        <title>The genome sequence of Candidatus Regiella insecticola strain Tut.</title>
        <authorList>
            <person name="Nikoh N."/>
            <person name="Tsuchida T."/>
            <person name="Koga R."/>
            <person name="Oshima K."/>
            <person name="Hattori M."/>
            <person name="Fukatsu T."/>
        </authorList>
    </citation>
    <scope>NUCLEOTIDE SEQUENCE [LARGE SCALE GENOMIC DNA]</scope>
    <source>
        <strain evidence="7 8">Tut</strain>
    </source>
</reference>
<organism evidence="7 8">
    <name type="scientific">Candidatus Regiella insecticola</name>
    <dbReference type="NCBI Taxonomy" id="138073"/>
    <lineage>
        <taxon>Bacteria</taxon>
        <taxon>Pseudomonadati</taxon>
        <taxon>Pseudomonadota</taxon>
        <taxon>Gammaproteobacteria</taxon>
        <taxon>Enterobacterales</taxon>
        <taxon>Enterobacteriaceae</taxon>
        <taxon>aphid secondary symbionts</taxon>
        <taxon>Candidatus Regiella</taxon>
    </lineage>
</organism>
<evidence type="ECO:0000256" key="5">
    <source>
        <dbReference type="ARBA" id="ARBA00023136"/>
    </source>
</evidence>
<evidence type="ECO:0000256" key="2">
    <source>
        <dbReference type="ARBA" id="ARBA00022692"/>
    </source>
</evidence>
<dbReference type="PANTHER" id="PTHR14360:SF1">
    <property type="entry name" value="PROTEIN FMP32, MITOCHONDRIAL"/>
    <property type="match status" value="1"/>
</dbReference>
<dbReference type="EMBL" id="BLXO01000002">
    <property type="protein sequence ID" value="GFN46006.1"/>
    <property type="molecule type" value="Genomic_DNA"/>
</dbReference>
<comment type="subcellular location">
    <subcellularLocation>
        <location evidence="1">Membrane</location>
    </subcellularLocation>
</comment>
<evidence type="ECO:0000313" key="8">
    <source>
        <dbReference type="Proteomes" id="UP000504714"/>
    </source>
</evidence>
<dbReference type="Gene3D" id="1.20.5.340">
    <property type="match status" value="1"/>
</dbReference>
<accession>A0A6L2ZML4</accession>
<evidence type="ECO:0000256" key="6">
    <source>
        <dbReference type="SAM" id="Phobius"/>
    </source>
</evidence>
<dbReference type="GO" id="GO:0016020">
    <property type="term" value="C:membrane"/>
    <property type="evidence" value="ECO:0007669"/>
    <property type="project" value="UniProtKB-SubCell"/>
</dbReference>
<evidence type="ECO:0000256" key="4">
    <source>
        <dbReference type="ARBA" id="ARBA00023054"/>
    </source>
</evidence>